<dbReference type="InterPro" id="IPR001347">
    <property type="entry name" value="SIS_dom"/>
</dbReference>
<dbReference type="SUPFAM" id="SSF53697">
    <property type="entry name" value="SIS domain"/>
    <property type="match status" value="1"/>
</dbReference>
<dbReference type="PANTHER" id="PTHR30390">
    <property type="entry name" value="SEDOHEPTULOSE 7-PHOSPHATE ISOMERASE / DNAA INITIATOR-ASSOCIATING FACTOR FOR REPLICATION INITIATION"/>
    <property type="match status" value="1"/>
</dbReference>
<dbReference type="InterPro" id="IPR050099">
    <property type="entry name" value="SIS_GmhA/DiaA_subfam"/>
</dbReference>
<dbReference type="Proteomes" id="UP000005384">
    <property type="component" value="Unassembled WGS sequence"/>
</dbReference>
<dbReference type="NCBIfam" id="NF002805">
    <property type="entry name" value="PRK02947.1"/>
    <property type="match status" value="1"/>
</dbReference>
<name>G5INR7_9FIRM</name>
<protein>
    <recommendedName>
        <fullName evidence="1">SIS domain-containing protein</fullName>
    </recommendedName>
</protein>
<dbReference type="PATRIC" id="fig|742737.3.peg.5137"/>
<evidence type="ECO:0000313" key="3">
    <source>
        <dbReference type="Proteomes" id="UP000005384"/>
    </source>
</evidence>
<organism evidence="2 3">
    <name type="scientific">Hungatella hathewayi WAL-18680</name>
    <dbReference type="NCBI Taxonomy" id="742737"/>
    <lineage>
        <taxon>Bacteria</taxon>
        <taxon>Bacillati</taxon>
        <taxon>Bacillota</taxon>
        <taxon>Clostridia</taxon>
        <taxon>Lachnospirales</taxon>
        <taxon>Lachnospiraceae</taxon>
        <taxon>Hungatella</taxon>
    </lineage>
</organism>
<keyword evidence="3" id="KW-1185">Reference proteome</keyword>
<dbReference type="InterPro" id="IPR046348">
    <property type="entry name" value="SIS_dom_sf"/>
</dbReference>
<evidence type="ECO:0000259" key="1">
    <source>
        <dbReference type="PROSITE" id="PS51464"/>
    </source>
</evidence>
<proteinExistence type="predicted"/>
<dbReference type="Pfam" id="PF13580">
    <property type="entry name" value="SIS_2"/>
    <property type="match status" value="1"/>
</dbReference>
<dbReference type="HOGENOM" id="CLU_089975_0_0_9"/>
<dbReference type="RefSeq" id="WP_006783133.1">
    <property type="nucleotide sequence ID" value="NZ_CP040506.1"/>
</dbReference>
<dbReference type="GO" id="GO:1901135">
    <property type="term" value="P:carbohydrate derivative metabolic process"/>
    <property type="evidence" value="ECO:0007669"/>
    <property type="project" value="InterPro"/>
</dbReference>
<evidence type="ECO:0000313" key="2">
    <source>
        <dbReference type="EMBL" id="EHI56941.1"/>
    </source>
</evidence>
<gene>
    <name evidence="2" type="ORF">HMPREF9473_05145</name>
</gene>
<dbReference type="OrthoDB" id="9805185at2"/>
<dbReference type="PANTHER" id="PTHR30390:SF7">
    <property type="entry name" value="PHOSPHOHEPTOSE ISOMERASE"/>
    <property type="match status" value="1"/>
</dbReference>
<dbReference type="Gene3D" id="3.40.50.10490">
    <property type="entry name" value="Glucose-6-phosphate isomerase like protein, domain 1"/>
    <property type="match status" value="1"/>
</dbReference>
<feature type="domain" description="SIS" evidence="1">
    <location>
        <begin position="36"/>
        <end position="206"/>
    </location>
</feature>
<dbReference type="PROSITE" id="PS51464">
    <property type="entry name" value="SIS"/>
    <property type="match status" value="1"/>
</dbReference>
<comment type="caution">
    <text evidence="2">The sequence shown here is derived from an EMBL/GenBank/DDBJ whole genome shotgun (WGS) entry which is preliminary data.</text>
</comment>
<dbReference type="AlphaFoldDB" id="G5INR7"/>
<dbReference type="GO" id="GO:0097367">
    <property type="term" value="F:carbohydrate derivative binding"/>
    <property type="evidence" value="ECO:0007669"/>
    <property type="project" value="InterPro"/>
</dbReference>
<reference evidence="2 3" key="1">
    <citation type="submission" date="2011-08" db="EMBL/GenBank/DDBJ databases">
        <title>The Genome Sequence of Clostridium hathewayi WAL-18680.</title>
        <authorList>
            <consortium name="The Broad Institute Genome Sequencing Platform"/>
            <person name="Earl A."/>
            <person name="Ward D."/>
            <person name="Feldgarden M."/>
            <person name="Gevers D."/>
            <person name="Finegold S.M."/>
            <person name="Summanen P.H."/>
            <person name="Molitoris D.R."/>
            <person name="Song M."/>
            <person name="Daigneault M."/>
            <person name="Allen-Vercoe E."/>
            <person name="Young S.K."/>
            <person name="Zeng Q."/>
            <person name="Gargeya S."/>
            <person name="Fitzgerald M."/>
            <person name="Haas B."/>
            <person name="Abouelleil A."/>
            <person name="Alvarado L."/>
            <person name="Arachchi H.M."/>
            <person name="Berlin A."/>
            <person name="Brown A."/>
            <person name="Chapman S.B."/>
            <person name="Chen Z."/>
            <person name="Dunbar C."/>
            <person name="Freedman E."/>
            <person name="Gearin G."/>
            <person name="Gellesch M."/>
            <person name="Goldberg J."/>
            <person name="Griggs A."/>
            <person name="Gujja S."/>
            <person name="Heiman D."/>
            <person name="Howarth C."/>
            <person name="Larson L."/>
            <person name="Lui A."/>
            <person name="MacDonald P.J.P."/>
            <person name="Montmayeur A."/>
            <person name="Murphy C."/>
            <person name="Neiman D."/>
            <person name="Pearson M."/>
            <person name="Priest M."/>
            <person name="Roberts A."/>
            <person name="Saif S."/>
            <person name="Shea T."/>
            <person name="Shenoy N."/>
            <person name="Sisk P."/>
            <person name="Stolte C."/>
            <person name="Sykes S."/>
            <person name="Wortman J."/>
            <person name="Nusbaum C."/>
            <person name="Birren B."/>
        </authorList>
    </citation>
    <scope>NUCLEOTIDE SEQUENCE [LARGE SCALE GENOMIC DNA]</scope>
    <source>
        <strain evidence="2 3">WAL-18680</strain>
    </source>
</reference>
<sequence length="250" mass="27559">MNRDSYSFKYMEHIEEIFNRIKETQMTAIDEAAKKIAEAIAGGHAVYIFGASHAGILAQEMFYRTGGLAVINPILPAEFMLNTRPVDQTSAMEKLEGYPTVILNHTAIQEGDVLILHSVSGRNTAAIEMGIEAGKKGVYTIAITNMTYTNGVTSRHSSGKKLFEVCDMYIDNCGDFEDSSMLLPGMEQKIAPTSSVIGCGIVNMMEICIVEHLLAMDVVPPVFHSANVDGGMEFNQVLFEKYGEQIHYMK</sequence>
<accession>G5INR7</accession>
<dbReference type="EMBL" id="ADLN01000128">
    <property type="protein sequence ID" value="EHI56941.1"/>
    <property type="molecule type" value="Genomic_DNA"/>
</dbReference>